<name>A0A8H7CKC4_9AGAR</name>
<keyword evidence="3" id="KW-1185">Reference proteome</keyword>
<feature type="region of interest" description="Disordered" evidence="1">
    <location>
        <begin position="159"/>
        <end position="192"/>
    </location>
</feature>
<protein>
    <submittedName>
        <fullName evidence="2">Uncharacterized protein</fullName>
    </submittedName>
</protein>
<sequence length="814" mass="92919">MTVLYAADCLQVVGLWFDLSEQETLAASSRESTLLLYISKLQNKKVTKSNIRQWAQKLEKLADAIPDTHGLLIHETWTQLPSKVQCLVSPNHASWNTFCTALKDIDPANADGTPPDTLPLPWHRQRLEAHIPYSISDRPSTSGLVVRLTHSMPQIFRGINPDPAKRKRKKNTCGGVESHAIADQDSDYDEDDSSSEIDFSRYFWPSFTLPSLLHSSSLSGIGLKLVGLVYDARKTILDLGVAFLEVEPLLHTSPQIYTIQQWTGVIRVPKAHRKFKIGFALEFRTHVLSWNSFDNNFRINWRTPSEHALFQAANHVPDPVYNYAQWCQYTAEWLSTSKPSNETILESITASGRQPFRGLGKYSANEVLSIGGLPPWTPMWTVLSDGTLFAILCESFVQFVTMHAVGIEEYREKAFNHNDPNDFSLNVTQSQQLDYAKTLRTHGRMHTYMTASEAILVDKYNEASSRTWTTEFFDARTDMSKVTIPFELTNVRSAVLRFGHLGPSICREWWPSILQEMNHDANTLRLILKEYDKLAQRLDRDTLLSFKPTFLLSEQEIDQLTRVFGWAENPIATFFSKKRHNVSVSSRIATQCLSLTGVRSHWRDTHYIQFEKGRNSYLWSTLKPPFISSATRARTKTKRAEVQDTPLFIVQSLADKKEASINYRKQSTQKWTVGPHDFVGHAQVIKNGKMPPFSAMCSWHRDLTAHQAKLVHVSQEIRSRYPRGYRKLSILHIIAEKAWRAKVVSALTKERGKTAVARMTSLEISKHIRLRRKQERSDLKMNGTLGSRVTVHSRVYSMSRKWGFTGHRSSAVNL</sequence>
<evidence type="ECO:0000256" key="1">
    <source>
        <dbReference type="SAM" id="MobiDB-lite"/>
    </source>
</evidence>
<dbReference type="EMBL" id="JACAZH010000029">
    <property type="protein sequence ID" value="KAF7340750.1"/>
    <property type="molecule type" value="Genomic_DNA"/>
</dbReference>
<proteinExistence type="predicted"/>
<evidence type="ECO:0000313" key="2">
    <source>
        <dbReference type="EMBL" id="KAF7340750.1"/>
    </source>
</evidence>
<reference evidence="2" key="1">
    <citation type="submission" date="2020-05" db="EMBL/GenBank/DDBJ databases">
        <title>Mycena genomes resolve the evolution of fungal bioluminescence.</title>
        <authorList>
            <person name="Tsai I.J."/>
        </authorList>
    </citation>
    <scope>NUCLEOTIDE SEQUENCE</scope>
    <source>
        <strain evidence="2">160909Yilan</strain>
    </source>
</reference>
<evidence type="ECO:0000313" key="3">
    <source>
        <dbReference type="Proteomes" id="UP000623467"/>
    </source>
</evidence>
<accession>A0A8H7CKC4</accession>
<gene>
    <name evidence="2" type="ORF">MSAN_02103400</name>
</gene>
<dbReference type="AlphaFoldDB" id="A0A8H7CKC4"/>
<organism evidence="2 3">
    <name type="scientific">Mycena sanguinolenta</name>
    <dbReference type="NCBI Taxonomy" id="230812"/>
    <lineage>
        <taxon>Eukaryota</taxon>
        <taxon>Fungi</taxon>
        <taxon>Dikarya</taxon>
        <taxon>Basidiomycota</taxon>
        <taxon>Agaricomycotina</taxon>
        <taxon>Agaricomycetes</taxon>
        <taxon>Agaricomycetidae</taxon>
        <taxon>Agaricales</taxon>
        <taxon>Marasmiineae</taxon>
        <taxon>Mycenaceae</taxon>
        <taxon>Mycena</taxon>
    </lineage>
</organism>
<comment type="caution">
    <text evidence="2">The sequence shown here is derived from an EMBL/GenBank/DDBJ whole genome shotgun (WGS) entry which is preliminary data.</text>
</comment>
<dbReference type="OrthoDB" id="3062505at2759"/>
<dbReference type="Proteomes" id="UP000623467">
    <property type="component" value="Unassembled WGS sequence"/>
</dbReference>